<reference evidence="1 2" key="1">
    <citation type="journal article" date="2020" name="Genome Biol. Evol.">
        <title>Comparative genomics of Sclerotiniaceae.</title>
        <authorList>
            <person name="Valero Jimenez C.A."/>
            <person name="Steentjes M."/>
            <person name="Scholten O.E."/>
            <person name="Van Kan J.A.L."/>
        </authorList>
    </citation>
    <scope>NUCLEOTIDE SEQUENCE [LARGE SCALE GENOMIC DNA]</scope>
    <source>
        <strain evidence="1 2">B1</strain>
    </source>
</reference>
<gene>
    <name evidence="1" type="ORF">EAE98_010910</name>
</gene>
<sequence>MLDQNSHGRATRLTLVVLIGRELAEFTTGSDQIAPFGKEEWSWQQKHANTGKDSAAPIDADVFIHGPEKERKSTCSHVSDKSVSRNSASTVARKSIDDILEGRLEDGGEANPFVYANHLHNFIMVMQVRVGSASEYCDLQPKRKRPEEKVNPPTITGGSLASGTGLKLLDELLSVIDIVEDVGGGGKETAN</sequence>
<organism evidence="1 2">
    <name type="scientific">Botrytis deweyae</name>
    <dbReference type="NCBI Taxonomy" id="2478750"/>
    <lineage>
        <taxon>Eukaryota</taxon>
        <taxon>Fungi</taxon>
        <taxon>Dikarya</taxon>
        <taxon>Ascomycota</taxon>
        <taxon>Pezizomycotina</taxon>
        <taxon>Leotiomycetes</taxon>
        <taxon>Helotiales</taxon>
        <taxon>Sclerotiniaceae</taxon>
        <taxon>Botrytis</taxon>
    </lineage>
</organism>
<protein>
    <submittedName>
        <fullName evidence="1">Uncharacterized protein</fullName>
    </submittedName>
</protein>
<evidence type="ECO:0000313" key="2">
    <source>
        <dbReference type="Proteomes" id="UP000783213"/>
    </source>
</evidence>
<evidence type="ECO:0000313" key="1">
    <source>
        <dbReference type="EMBL" id="KAF7915830.1"/>
    </source>
</evidence>
<accession>A0ABQ7I769</accession>
<dbReference type="EMBL" id="RCSX01000042">
    <property type="protein sequence ID" value="KAF7915830.1"/>
    <property type="molecule type" value="Genomic_DNA"/>
</dbReference>
<dbReference type="GeneID" id="62237681"/>
<proteinExistence type="predicted"/>
<keyword evidence="2" id="KW-1185">Reference proteome</keyword>
<comment type="caution">
    <text evidence="1">The sequence shown here is derived from an EMBL/GenBank/DDBJ whole genome shotgun (WGS) entry which is preliminary data.</text>
</comment>
<name>A0ABQ7I769_9HELO</name>
<dbReference type="Proteomes" id="UP000783213">
    <property type="component" value="Unassembled WGS sequence"/>
</dbReference>
<dbReference type="RefSeq" id="XP_038805046.1">
    <property type="nucleotide sequence ID" value="XM_038958532.1"/>
</dbReference>